<accession>X0TXN5</accession>
<name>X0TXN5_9ZZZZ</name>
<evidence type="ECO:0000313" key="3">
    <source>
        <dbReference type="EMBL" id="GAF80900.1"/>
    </source>
</evidence>
<dbReference type="PANTHER" id="PTHR39428">
    <property type="entry name" value="F420H(2)-DEPENDENT QUINONE REDUCTASE RV1261C"/>
    <property type="match status" value="1"/>
</dbReference>
<sequence>MATDSPAPSGSGKPPPRWVMKAATRTHVFLHRLTGGRLFNKLSGDEVCFVTMTGAKSGRTLTIPLMYVPYHEGVLLVASQGGAPKNPVWYGNLVKHPDIEVNHRGRRMKLRARLATPDEKPELWPICDRSYAPYAEYRTRTPRDIPIFVCDPTP</sequence>
<dbReference type="GO" id="GO:0016491">
    <property type="term" value="F:oxidoreductase activity"/>
    <property type="evidence" value="ECO:0007669"/>
    <property type="project" value="InterPro"/>
</dbReference>
<reference evidence="3" key="1">
    <citation type="journal article" date="2014" name="Front. Microbiol.">
        <title>High frequency of phylogenetically diverse reductive dehalogenase-homologous genes in deep subseafloor sedimentary metagenomes.</title>
        <authorList>
            <person name="Kawai M."/>
            <person name="Futagami T."/>
            <person name="Toyoda A."/>
            <person name="Takaki Y."/>
            <person name="Nishi S."/>
            <person name="Hori S."/>
            <person name="Arai W."/>
            <person name="Tsubouchi T."/>
            <person name="Morono Y."/>
            <person name="Uchiyama I."/>
            <person name="Ito T."/>
            <person name="Fujiyama A."/>
            <person name="Inagaki F."/>
            <person name="Takami H."/>
        </authorList>
    </citation>
    <scope>NUCLEOTIDE SEQUENCE</scope>
    <source>
        <strain evidence="3">Expedition CK06-06</strain>
    </source>
</reference>
<dbReference type="NCBIfam" id="TIGR00026">
    <property type="entry name" value="hi_GC_TIGR00026"/>
    <property type="match status" value="1"/>
</dbReference>
<dbReference type="Gene3D" id="2.30.110.10">
    <property type="entry name" value="Electron Transport, Fmn-binding Protein, Chain A"/>
    <property type="match status" value="1"/>
</dbReference>
<evidence type="ECO:0000256" key="1">
    <source>
        <dbReference type="ARBA" id="ARBA00008710"/>
    </source>
</evidence>
<dbReference type="AlphaFoldDB" id="X0TXN5"/>
<dbReference type="GO" id="GO:0070967">
    <property type="term" value="F:coenzyme F420 binding"/>
    <property type="evidence" value="ECO:0007669"/>
    <property type="project" value="TreeGrafter"/>
</dbReference>
<protein>
    <recommendedName>
        <fullName evidence="4">Nitroreductase family deazaflavin-dependent oxidoreductase</fullName>
    </recommendedName>
</protein>
<proteinExistence type="inferred from homology"/>
<comment type="catalytic activity">
    <reaction evidence="2">
        <text>oxidized coenzyme F420-(gamma-L-Glu)(n) + a quinol + H(+) = reduced coenzyme F420-(gamma-L-Glu)(n) + a quinone</text>
        <dbReference type="Rhea" id="RHEA:39663"/>
        <dbReference type="Rhea" id="RHEA-COMP:12939"/>
        <dbReference type="Rhea" id="RHEA-COMP:14378"/>
        <dbReference type="ChEBI" id="CHEBI:15378"/>
        <dbReference type="ChEBI" id="CHEBI:24646"/>
        <dbReference type="ChEBI" id="CHEBI:132124"/>
        <dbReference type="ChEBI" id="CHEBI:133980"/>
        <dbReference type="ChEBI" id="CHEBI:139511"/>
    </reaction>
</comment>
<evidence type="ECO:0008006" key="4">
    <source>
        <dbReference type="Google" id="ProtNLM"/>
    </source>
</evidence>
<dbReference type="InterPro" id="IPR012349">
    <property type="entry name" value="Split_barrel_FMN-bd"/>
</dbReference>
<dbReference type="InterPro" id="IPR004378">
    <property type="entry name" value="F420H2_quin_Rdtase"/>
</dbReference>
<comment type="similarity">
    <text evidence="1">Belongs to the F420H(2)-dependent quinone reductase family.</text>
</comment>
<dbReference type="PANTHER" id="PTHR39428:SF3">
    <property type="entry name" value="DEAZAFLAVIN-DEPENDENT NITROREDUCTASE"/>
    <property type="match status" value="1"/>
</dbReference>
<dbReference type="Pfam" id="PF04075">
    <property type="entry name" value="F420H2_quin_red"/>
    <property type="match status" value="1"/>
</dbReference>
<comment type="caution">
    <text evidence="3">The sequence shown here is derived from an EMBL/GenBank/DDBJ whole genome shotgun (WGS) entry which is preliminary data.</text>
</comment>
<evidence type="ECO:0000256" key="2">
    <source>
        <dbReference type="ARBA" id="ARBA00049106"/>
    </source>
</evidence>
<dbReference type="GO" id="GO:0005886">
    <property type="term" value="C:plasma membrane"/>
    <property type="evidence" value="ECO:0007669"/>
    <property type="project" value="TreeGrafter"/>
</dbReference>
<dbReference type="EMBL" id="BARS01004613">
    <property type="protein sequence ID" value="GAF80900.1"/>
    <property type="molecule type" value="Genomic_DNA"/>
</dbReference>
<gene>
    <name evidence="3" type="ORF">S01H1_09013</name>
</gene>
<organism evidence="3">
    <name type="scientific">marine sediment metagenome</name>
    <dbReference type="NCBI Taxonomy" id="412755"/>
    <lineage>
        <taxon>unclassified sequences</taxon>
        <taxon>metagenomes</taxon>
        <taxon>ecological metagenomes</taxon>
    </lineage>
</organism>